<feature type="compositionally biased region" description="Low complexity" evidence="6">
    <location>
        <begin position="40"/>
        <end position="54"/>
    </location>
</feature>
<organism evidence="7 8">
    <name type="scientific">Drosophila busckii</name>
    <name type="common">Fruit fly</name>
    <dbReference type="NCBI Taxonomy" id="30019"/>
    <lineage>
        <taxon>Eukaryota</taxon>
        <taxon>Metazoa</taxon>
        <taxon>Ecdysozoa</taxon>
        <taxon>Arthropoda</taxon>
        <taxon>Hexapoda</taxon>
        <taxon>Insecta</taxon>
        <taxon>Pterygota</taxon>
        <taxon>Neoptera</taxon>
        <taxon>Endopterygota</taxon>
        <taxon>Diptera</taxon>
        <taxon>Brachycera</taxon>
        <taxon>Muscomorpha</taxon>
        <taxon>Ephydroidea</taxon>
        <taxon>Drosophilidae</taxon>
        <taxon>Drosophila</taxon>
    </lineage>
</organism>
<keyword evidence="2" id="KW-1208">Phospholipid metabolism</keyword>
<dbReference type="PANTHER" id="PTHR22603:SF66">
    <property type="entry name" value="ETHANOLAMINE KINASE"/>
    <property type="match status" value="1"/>
</dbReference>
<evidence type="ECO:0000313" key="7">
    <source>
        <dbReference type="EMBL" id="ALC49248.1"/>
    </source>
</evidence>
<keyword evidence="8" id="KW-1185">Reference proteome</keyword>
<dbReference type="Pfam" id="PF01633">
    <property type="entry name" value="Choline_kinase"/>
    <property type="match status" value="1"/>
</dbReference>
<dbReference type="EC" id="2.7.1.82" evidence="5"/>
<dbReference type="InterPro" id="IPR011009">
    <property type="entry name" value="Kinase-like_dom_sf"/>
</dbReference>
<sequence>MGTETKSNSYTGQISTSGGNPKVMKDSLSLVHPTSAAVKQQQQQQQQNQQQQTSQNNLNAFALSNSNSNLSADKRPKPEDNNIKTTKEHSNVPFVPIFVEEANVIQGAKDILQVIRPNWDLTHVDFKKFTDGITNKLVGCFHNSSKLSNNDNGDSYLSINNAQCILPVQSADEDPVVILQDENDEKTETDRYAPIQYSDNVVLVRVYGNKTDLLIDRKAETQNFLLLHTYGLAPSLYATFKNGLVYEYVPGNTLNMESVLCPDIWPLVARRMAEMHRVVKKKCPLDAKPMPMIWKKTQSFLDLVPERFSDAEKHKRVKDTFLPIGRLREEFNNLYKYLEALESPIVFSHNDLLLGNVIYTKSMNTVNFIDYEYADYNFQAFDIGNHFAEMCGVDEVDYTRYPKREFQLKWLRAYLEHYLQRTNIQNDEVELLYVQVNQFALAAHIFWTVWSLLQAEHSTIDFDYVGYAFLRYNEYLARKDEFLSLSATKNNK</sequence>
<dbReference type="Gene3D" id="3.90.1200.10">
    <property type="match status" value="1"/>
</dbReference>
<evidence type="ECO:0000256" key="1">
    <source>
        <dbReference type="ARBA" id="ARBA00023209"/>
    </source>
</evidence>
<dbReference type="CDD" id="cd05157">
    <property type="entry name" value="ETNK_euk"/>
    <property type="match status" value="1"/>
</dbReference>
<evidence type="ECO:0000256" key="3">
    <source>
        <dbReference type="ARBA" id="ARBA00037883"/>
    </source>
</evidence>
<evidence type="ECO:0000313" key="8">
    <source>
        <dbReference type="Proteomes" id="UP000494163"/>
    </source>
</evidence>
<reference evidence="7 8" key="1">
    <citation type="submission" date="2015-08" db="EMBL/GenBank/DDBJ databases">
        <title>Ancestral chromatin configuration constrains chromatin evolution on differentiating sex chromosomes in Drosophila.</title>
        <authorList>
            <person name="Zhou Q."/>
            <person name="Bachtrog D."/>
        </authorList>
    </citation>
    <scope>NUCLEOTIDE SEQUENCE [LARGE SCALE GENOMIC DNA]</scope>
    <source>
        <tissue evidence="7">Whole larvae</tissue>
    </source>
</reference>
<gene>
    <name evidence="7" type="ORF">Dbus_chrXg1104</name>
</gene>
<keyword evidence="1" id="KW-0444">Lipid biosynthesis</keyword>
<evidence type="ECO:0000256" key="2">
    <source>
        <dbReference type="ARBA" id="ARBA00023264"/>
    </source>
</evidence>
<keyword evidence="1" id="KW-0443">Lipid metabolism</keyword>
<evidence type="ECO:0000256" key="5">
    <source>
        <dbReference type="ARBA" id="ARBA00038874"/>
    </source>
</evidence>
<dbReference type="SUPFAM" id="SSF56112">
    <property type="entry name" value="Protein kinase-like (PK-like)"/>
    <property type="match status" value="1"/>
</dbReference>
<dbReference type="Gene3D" id="3.30.200.20">
    <property type="entry name" value="Phosphorylase Kinase, domain 1"/>
    <property type="match status" value="1"/>
</dbReference>
<dbReference type="OMA" id="FALIPKY"/>
<dbReference type="PANTHER" id="PTHR22603">
    <property type="entry name" value="CHOLINE/ETHANOALAMINE KINASE"/>
    <property type="match status" value="1"/>
</dbReference>
<accession>A0A0M5J366</accession>
<evidence type="ECO:0000256" key="6">
    <source>
        <dbReference type="SAM" id="MobiDB-lite"/>
    </source>
</evidence>
<protein>
    <recommendedName>
        <fullName evidence="5">ethanolamine kinase</fullName>
        <ecNumber evidence="5">2.7.1.82</ecNumber>
    </recommendedName>
</protein>
<dbReference type="GO" id="GO:0004305">
    <property type="term" value="F:ethanolamine kinase activity"/>
    <property type="evidence" value="ECO:0007669"/>
    <property type="project" value="UniProtKB-EC"/>
</dbReference>
<dbReference type="GO" id="GO:0005737">
    <property type="term" value="C:cytoplasm"/>
    <property type="evidence" value="ECO:0007669"/>
    <property type="project" value="TreeGrafter"/>
</dbReference>
<dbReference type="EMBL" id="CP012528">
    <property type="protein sequence ID" value="ALC49248.1"/>
    <property type="molecule type" value="Genomic_DNA"/>
</dbReference>
<dbReference type="Proteomes" id="UP000494163">
    <property type="component" value="Chromosome X"/>
</dbReference>
<keyword evidence="1" id="KW-0594">Phospholipid biosynthesis</keyword>
<dbReference type="STRING" id="30019.A0A0M5J366"/>
<dbReference type="SMR" id="A0A0M5J366"/>
<name>A0A0M5J366_DROBS</name>
<dbReference type="AlphaFoldDB" id="A0A0M5J366"/>
<dbReference type="GO" id="GO:0006646">
    <property type="term" value="P:phosphatidylethanolamine biosynthetic process"/>
    <property type="evidence" value="ECO:0007669"/>
    <property type="project" value="TreeGrafter"/>
</dbReference>
<feature type="region of interest" description="Disordered" evidence="6">
    <location>
        <begin position="1"/>
        <end position="54"/>
    </location>
</feature>
<feature type="compositionally biased region" description="Basic and acidic residues" evidence="6">
    <location>
        <begin position="72"/>
        <end position="88"/>
    </location>
</feature>
<comment type="pathway">
    <text evidence="3">Phospholipid metabolism; phosphatidylethanolamine biosynthesis; phosphatidylethanolamine from ethanolamine: step 1/3.</text>
</comment>
<evidence type="ECO:0000256" key="4">
    <source>
        <dbReference type="ARBA" id="ARBA00038211"/>
    </source>
</evidence>
<comment type="similarity">
    <text evidence="4">Belongs to the choline/ethanolamine kinase family.</text>
</comment>
<dbReference type="OrthoDB" id="10267235at2759"/>
<feature type="region of interest" description="Disordered" evidence="6">
    <location>
        <begin position="66"/>
        <end position="88"/>
    </location>
</feature>
<feature type="compositionally biased region" description="Polar residues" evidence="6">
    <location>
        <begin position="1"/>
        <end position="19"/>
    </location>
</feature>
<proteinExistence type="inferred from homology"/>